<accession>A0A068NPU9</accession>
<keyword evidence="3" id="KW-1185">Reference proteome</keyword>
<dbReference type="AlphaFoldDB" id="A0A068NPU9"/>
<keyword evidence="1" id="KW-1133">Transmembrane helix</keyword>
<protein>
    <submittedName>
        <fullName evidence="2">Uncharacterized protein</fullName>
    </submittedName>
</protein>
<keyword evidence="1" id="KW-0472">Membrane</keyword>
<dbReference type="Proteomes" id="UP000027982">
    <property type="component" value="Chromosome"/>
</dbReference>
<dbReference type="EMBL" id="CP007139">
    <property type="protein sequence ID" value="AIE85407.1"/>
    <property type="molecule type" value="Genomic_DNA"/>
</dbReference>
<evidence type="ECO:0000313" key="2">
    <source>
        <dbReference type="EMBL" id="AIE85407.1"/>
    </source>
</evidence>
<proteinExistence type="predicted"/>
<evidence type="ECO:0000256" key="1">
    <source>
        <dbReference type="SAM" id="Phobius"/>
    </source>
</evidence>
<reference evidence="2 3" key="1">
    <citation type="journal article" date="2014" name="PLoS ONE">
        <title>The first complete genome sequence of the class fimbriimonadia in the phylum armatimonadetes.</title>
        <authorList>
            <person name="Hu Z.Y."/>
            <person name="Wang Y.Z."/>
            <person name="Im W.T."/>
            <person name="Wang S.Y."/>
            <person name="Zhao G.P."/>
            <person name="Zheng H.J."/>
            <person name="Quan Z.X."/>
        </authorList>
    </citation>
    <scope>NUCLEOTIDE SEQUENCE [LARGE SCALE GENOMIC DNA]</scope>
    <source>
        <strain evidence="2">Gsoil 348</strain>
    </source>
</reference>
<evidence type="ECO:0000313" key="3">
    <source>
        <dbReference type="Proteomes" id="UP000027982"/>
    </source>
</evidence>
<sequence>MASADSPPPISGKRFVPQLAVGCLLFAAIMGFGTYFLAQLMTPGLKKKNAEYLKTHHPKMP</sequence>
<organism evidence="2 3">
    <name type="scientific">Fimbriimonas ginsengisoli Gsoil 348</name>
    <dbReference type="NCBI Taxonomy" id="661478"/>
    <lineage>
        <taxon>Bacteria</taxon>
        <taxon>Bacillati</taxon>
        <taxon>Armatimonadota</taxon>
        <taxon>Fimbriimonadia</taxon>
        <taxon>Fimbriimonadales</taxon>
        <taxon>Fimbriimonadaceae</taxon>
        <taxon>Fimbriimonas</taxon>
    </lineage>
</organism>
<dbReference type="RefSeq" id="WP_025226018.1">
    <property type="nucleotide sequence ID" value="NZ_CP007139.1"/>
</dbReference>
<keyword evidence="1" id="KW-0812">Transmembrane</keyword>
<dbReference type="HOGENOM" id="CLU_2915744_0_0_0"/>
<feature type="transmembrane region" description="Helical" evidence="1">
    <location>
        <begin position="15"/>
        <end position="38"/>
    </location>
</feature>
<dbReference type="KEGG" id="fgi:OP10G_2039"/>
<dbReference type="STRING" id="661478.OP10G_2039"/>
<gene>
    <name evidence="2" type="ORF">OP10G_2039</name>
</gene>
<name>A0A068NPU9_FIMGI</name>